<evidence type="ECO:0000313" key="2">
    <source>
        <dbReference type="Proteomes" id="UP000051315"/>
    </source>
</evidence>
<comment type="caution">
    <text evidence="1">The sequence shown here is derived from an EMBL/GenBank/DDBJ whole genome shotgun (WGS) entry which is preliminary data.</text>
</comment>
<evidence type="ECO:0000313" key="1">
    <source>
        <dbReference type="EMBL" id="KRM13781.1"/>
    </source>
</evidence>
<name>A0A0R1W8H0_9LACO</name>
<proteinExistence type="predicted"/>
<dbReference type="STRING" id="1423735.FC15_GL000952"/>
<gene>
    <name evidence="1" type="ORF">FC15_GL000952</name>
</gene>
<dbReference type="PATRIC" id="fig|1423735.3.peg.990"/>
<dbReference type="AlphaFoldDB" id="A0A0R1W8H0"/>
<dbReference type="Proteomes" id="UP000051315">
    <property type="component" value="Unassembled WGS sequence"/>
</dbReference>
<organism evidence="1 2">
    <name type="scientific">Lapidilactobacillus concavus DSM 17758</name>
    <dbReference type="NCBI Taxonomy" id="1423735"/>
    <lineage>
        <taxon>Bacteria</taxon>
        <taxon>Bacillati</taxon>
        <taxon>Bacillota</taxon>
        <taxon>Bacilli</taxon>
        <taxon>Lactobacillales</taxon>
        <taxon>Lactobacillaceae</taxon>
        <taxon>Lapidilactobacillus</taxon>
    </lineage>
</organism>
<keyword evidence="2" id="KW-1185">Reference proteome</keyword>
<accession>A0A0R1W8H0</accession>
<reference evidence="1 2" key="1">
    <citation type="journal article" date="2015" name="Genome Announc.">
        <title>Expanding the biotechnology potential of lactobacilli through comparative genomics of 213 strains and associated genera.</title>
        <authorList>
            <person name="Sun Z."/>
            <person name="Harris H.M."/>
            <person name="McCann A."/>
            <person name="Guo C."/>
            <person name="Argimon S."/>
            <person name="Zhang W."/>
            <person name="Yang X."/>
            <person name="Jeffery I.B."/>
            <person name="Cooney J.C."/>
            <person name="Kagawa T.F."/>
            <person name="Liu W."/>
            <person name="Song Y."/>
            <person name="Salvetti E."/>
            <person name="Wrobel A."/>
            <person name="Rasinkangas P."/>
            <person name="Parkhill J."/>
            <person name="Rea M.C."/>
            <person name="O'Sullivan O."/>
            <person name="Ritari J."/>
            <person name="Douillard F.P."/>
            <person name="Paul Ross R."/>
            <person name="Yang R."/>
            <person name="Briner A.E."/>
            <person name="Felis G.E."/>
            <person name="de Vos W.M."/>
            <person name="Barrangou R."/>
            <person name="Klaenhammer T.R."/>
            <person name="Caufield P.W."/>
            <person name="Cui Y."/>
            <person name="Zhang H."/>
            <person name="O'Toole P.W."/>
        </authorList>
    </citation>
    <scope>NUCLEOTIDE SEQUENCE [LARGE SCALE GENOMIC DNA]</scope>
    <source>
        <strain evidence="1 2">DSM 17758</strain>
    </source>
</reference>
<sequence length="137" mass="15552">MACQLLLELTHTSRSLADKIKDSRQSPEVAIIQLEQDMADVRGEPGRYDDCFYYKGTNANGKPVAYKVAYRQERNEVVVSNQSGEGYMPLWANVQDCHFNYRAPLLTITLKRFGQSKTIVTTFLIEPVLKEVSDDTT</sequence>
<dbReference type="EMBL" id="AZFX01000003">
    <property type="protein sequence ID" value="KRM13781.1"/>
    <property type="molecule type" value="Genomic_DNA"/>
</dbReference>
<protein>
    <submittedName>
        <fullName evidence="1">Uncharacterized protein</fullName>
    </submittedName>
</protein>